<feature type="region of interest" description="Disordered" evidence="1">
    <location>
        <begin position="36"/>
        <end position="63"/>
    </location>
</feature>
<name>A0A1M5R8R6_9RHOB</name>
<organism evidence="2 3">
    <name type="scientific">Marivita hallyeonensis</name>
    <dbReference type="NCBI Taxonomy" id="996342"/>
    <lineage>
        <taxon>Bacteria</taxon>
        <taxon>Pseudomonadati</taxon>
        <taxon>Pseudomonadota</taxon>
        <taxon>Alphaproteobacteria</taxon>
        <taxon>Rhodobacterales</taxon>
        <taxon>Roseobacteraceae</taxon>
        <taxon>Marivita</taxon>
    </lineage>
</organism>
<evidence type="ECO:0000256" key="1">
    <source>
        <dbReference type="SAM" id="MobiDB-lite"/>
    </source>
</evidence>
<evidence type="ECO:0000313" key="3">
    <source>
        <dbReference type="Proteomes" id="UP000184221"/>
    </source>
</evidence>
<accession>A0A1M5R8R6</accession>
<reference evidence="2 3" key="1">
    <citation type="submission" date="2016-11" db="EMBL/GenBank/DDBJ databases">
        <authorList>
            <person name="Jaros S."/>
            <person name="Januszkiewicz K."/>
            <person name="Wedrychowicz H."/>
        </authorList>
    </citation>
    <scope>NUCLEOTIDE SEQUENCE [LARGE SCALE GENOMIC DNA]</scope>
    <source>
        <strain evidence="2 3">DSM 29431</strain>
    </source>
</reference>
<protein>
    <submittedName>
        <fullName evidence="2">Uncharacterized protein</fullName>
    </submittedName>
</protein>
<gene>
    <name evidence="2" type="ORF">SAMN05443551_1665</name>
</gene>
<dbReference type="STRING" id="996342.SAMN05443551_1665"/>
<sequence length="63" mass="6680">MANPLTHCAWRHAGPRPTLPPGGRIGYPLVPSQWHARDAASHRSTDRCAHPGSGAALTAGMTR</sequence>
<dbReference type="Proteomes" id="UP000184221">
    <property type="component" value="Unassembled WGS sequence"/>
</dbReference>
<dbReference type="AlphaFoldDB" id="A0A1M5R8R6"/>
<proteinExistence type="predicted"/>
<dbReference type="EMBL" id="FQXC01000002">
    <property type="protein sequence ID" value="SHH22747.1"/>
    <property type="molecule type" value="Genomic_DNA"/>
</dbReference>
<keyword evidence="3" id="KW-1185">Reference proteome</keyword>
<evidence type="ECO:0000313" key="2">
    <source>
        <dbReference type="EMBL" id="SHH22747.1"/>
    </source>
</evidence>
<feature type="compositionally biased region" description="Basic and acidic residues" evidence="1">
    <location>
        <begin position="36"/>
        <end position="49"/>
    </location>
</feature>